<keyword evidence="5 6" id="KW-0067">ATP-binding</keyword>
<gene>
    <name evidence="10" type="ORF">CVT26_011004</name>
</gene>
<accession>A0A409VY92</accession>
<feature type="domain" description="Protein kinase" evidence="9">
    <location>
        <begin position="36"/>
        <end position="410"/>
    </location>
</feature>
<protein>
    <recommendedName>
        <fullName evidence="9">Protein kinase domain-containing protein</fullName>
    </recommendedName>
</protein>
<dbReference type="PANTHER" id="PTHR45646">
    <property type="entry name" value="SERINE/THREONINE-PROTEIN KINASE DOA-RELATED"/>
    <property type="match status" value="1"/>
</dbReference>
<evidence type="ECO:0000313" key="10">
    <source>
        <dbReference type="EMBL" id="PPQ71226.1"/>
    </source>
</evidence>
<feature type="region of interest" description="Disordered" evidence="8">
    <location>
        <begin position="354"/>
        <end position="378"/>
    </location>
</feature>
<evidence type="ECO:0000256" key="8">
    <source>
        <dbReference type="SAM" id="MobiDB-lite"/>
    </source>
</evidence>
<dbReference type="Gene3D" id="3.30.200.20">
    <property type="entry name" value="Phosphorylase Kinase, domain 1"/>
    <property type="match status" value="1"/>
</dbReference>
<organism evidence="10 11">
    <name type="scientific">Gymnopilus dilepis</name>
    <dbReference type="NCBI Taxonomy" id="231916"/>
    <lineage>
        <taxon>Eukaryota</taxon>
        <taxon>Fungi</taxon>
        <taxon>Dikarya</taxon>
        <taxon>Basidiomycota</taxon>
        <taxon>Agaricomycotina</taxon>
        <taxon>Agaricomycetes</taxon>
        <taxon>Agaricomycetidae</taxon>
        <taxon>Agaricales</taxon>
        <taxon>Agaricineae</taxon>
        <taxon>Hymenogastraceae</taxon>
        <taxon>Gymnopilus</taxon>
    </lineage>
</organism>
<comment type="similarity">
    <text evidence="7">Belongs to the protein kinase superfamily.</text>
</comment>
<keyword evidence="11" id="KW-1185">Reference proteome</keyword>
<dbReference type="InterPro" id="IPR017441">
    <property type="entry name" value="Protein_kinase_ATP_BS"/>
</dbReference>
<keyword evidence="1 7" id="KW-0723">Serine/threonine-protein kinase</keyword>
<dbReference type="PROSITE" id="PS00108">
    <property type="entry name" value="PROTEIN_KINASE_ST"/>
    <property type="match status" value="1"/>
</dbReference>
<dbReference type="InterPro" id="IPR051175">
    <property type="entry name" value="CLK_kinases"/>
</dbReference>
<dbReference type="OrthoDB" id="3068150at2759"/>
<evidence type="ECO:0000259" key="9">
    <source>
        <dbReference type="PROSITE" id="PS50011"/>
    </source>
</evidence>
<dbReference type="Pfam" id="PF00069">
    <property type="entry name" value="Pkinase"/>
    <property type="match status" value="1"/>
</dbReference>
<dbReference type="InParanoid" id="A0A409VY92"/>
<evidence type="ECO:0000313" key="11">
    <source>
        <dbReference type="Proteomes" id="UP000284706"/>
    </source>
</evidence>
<dbReference type="InterPro" id="IPR011009">
    <property type="entry name" value="Kinase-like_dom_sf"/>
</dbReference>
<feature type="binding site" evidence="6">
    <location>
        <position position="66"/>
    </location>
    <ligand>
        <name>ATP</name>
        <dbReference type="ChEBI" id="CHEBI:30616"/>
    </ligand>
</feature>
<dbReference type="SUPFAM" id="SSF56112">
    <property type="entry name" value="Protein kinase-like (PK-like)"/>
    <property type="match status" value="1"/>
</dbReference>
<evidence type="ECO:0000256" key="2">
    <source>
        <dbReference type="ARBA" id="ARBA00022679"/>
    </source>
</evidence>
<evidence type="ECO:0000256" key="3">
    <source>
        <dbReference type="ARBA" id="ARBA00022741"/>
    </source>
</evidence>
<dbReference type="EMBL" id="NHYE01005511">
    <property type="protein sequence ID" value="PPQ71226.1"/>
    <property type="molecule type" value="Genomic_DNA"/>
</dbReference>
<dbReference type="GO" id="GO:0004674">
    <property type="term" value="F:protein serine/threonine kinase activity"/>
    <property type="evidence" value="ECO:0007669"/>
    <property type="project" value="UniProtKB-KW"/>
</dbReference>
<reference evidence="10 11" key="1">
    <citation type="journal article" date="2018" name="Evol. Lett.">
        <title>Horizontal gene cluster transfer increased hallucinogenic mushroom diversity.</title>
        <authorList>
            <person name="Reynolds H.T."/>
            <person name="Vijayakumar V."/>
            <person name="Gluck-Thaler E."/>
            <person name="Korotkin H.B."/>
            <person name="Matheny P.B."/>
            <person name="Slot J.C."/>
        </authorList>
    </citation>
    <scope>NUCLEOTIDE SEQUENCE [LARGE SCALE GENOMIC DNA]</scope>
    <source>
        <strain evidence="10 11">SRW20</strain>
    </source>
</reference>
<evidence type="ECO:0000256" key="4">
    <source>
        <dbReference type="ARBA" id="ARBA00022777"/>
    </source>
</evidence>
<comment type="caution">
    <text evidence="10">The sequence shown here is derived from an EMBL/GenBank/DDBJ whole genome shotgun (WGS) entry which is preliminary data.</text>
</comment>
<dbReference type="PROSITE" id="PS50011">
    <property type="entry name" value="PROTEIN_KINASE_DOM"/>
    <property type="match status" value="1"/>
</dbReference>
<dbReference type="InterPro" id="IPR000719">
    <property type="entry name" value="Prot_kinase_dom"/>
</dbReference>
<keyword evidence="3 6" id="KW-0547">Nucleotide-binding</keyword>
<dbReference type="InterPro" id="IPR008271">
    <property type="entry name" value="Ser/Thr_kinase_AS"/>
</dbReference>
<dbReference type="PROSITE" id="PS00107">
    <property type="entry name" value="PROTEIN_KINASE_ATP"/>
    <property type="match status" value="1"/>
</dbReference>
<dbReference type="Gene3D" id="1.10.510.10">
    <property type="entry name" value="Transferase(Phosphotransferase) domain 1"/>
    <property type="match status" value="1"/>
</dbReference>
<dbReference type="GO" id="GO:0005524">
    <property type="term" value="F:ATP binding"/>
    <property type="evidence" value="ECO:0007669"/>
    <property type="project" value="UniProtKB-UniRule"/>
</dbReference>
<name>A0A409VY92_9AGAR</name>
<dbReference type="AlphaFoldDB" id="A0A409VY92"/>
<dbReference type="SMART" id="SM00220">
    <property type="entry name" value="S_TKc"/>
    <property type="match status" value="1"/>
</dbReference>
<evidence type="ECO:0000256" key="6">
    <source>
        <dbReference type="PROSITE-ProRule" id="PRU10141"/>
    </source>
</evidence>
<keyword evidence="4" id="KW-0418">Kinase</keyword>
<evidence type="ECO:0000256" key="5">
    <source>
        <dbReference type="ARBA" id="ARBA00022840"/>
    </source>
</evidence>
<dbReference type="Proteomes" id="UP000284706">
    <property type="component" value="Unassembled WGS sequence"/>
</dbReference>
<proteinExistence type="inferred from homology"/>
<sequence>MSHLEDEGLKAIEEDSTNNMKKLPHLRNSDIILNRYKLLEKIGSGTSGTVWRTQDLQRPNSVLALKLMHHPGRNTRVYRTRNAEKIIRSSPSADKRLFTGVCGTSVYLNHRCLIFPLHGMSLRSVLNRPQFLPLPTTHFKGIIWQIFKAIAFMKSLGIAHTDLKPENIVLVEDTVTYLRTINTKNEFFDKPVFRNFEIKIIDLENSTIHPQCRKNMAGTVCYRAPEIYSDMIQFSDPSSNHHTLQKTDAILQHEQDLFIMQRHAEISKMDISTLNSIMTFNSSSIHSHSTSHAAYPIKMYRTPSTISQPQVDVRSNNQIPSKHTTNQIPSLVHQSLYSGVYTLDTEPQMMQVTETNTGSRQNTDASEQNSNRVASSSLSHYRPHCFRDEETVVTKPTSFMSLPQLSHPTLTNSTTPIDTQASSIEPSYSINLAYEGKSHVVRAHTGLIKAESCRPIPNISQAFKPLYSYKLQ</sequence>
<dbReference type="PANTHER" id="PTHR45646:SF11">
    <property type="entry name" value="SERINE_THREONINE-PROTEIN KINASE DOA"/>
    <property type="match status" value="1"/>
</dbReference>
<evidence type="ECO:0000256" key="1">
    <source>
        <dbReference type="ARBA" id="ARBA00022527"/>
    </source>
</evidence>
<keyword evidence="2" id="KW-0808">Transferase</keyword>
<evidence type="ECO:0000256" key="7">
    <source>
        <dbReference type="RuleBase" id="RU000304"/>
    </source>
</evidence>
<dbReference type="GO" id="GO:0005634">
    <property type="term" value="C:nucleus"/>
    <property type="evidence" value="ECO:0007669"/>
    <property type="project" value="TreeGrafter"/>
</dbReference>